<feature type="compositionally biased region" description="Basic and acidic residues" evidence="1">
    <location>
        <begin position="87"/>
        <end position="99"/>
    </location>
</feature>
<dbReference type="GeneID" id="20321504"/>
<protein>
    <submittedName>
        <fullName evidence="2">Uncharacterized protein</fullName>
    </submittedName>
</protein>
<dbReference type="AlphaFoldDB" id="A0A074ZD30"/>
<gene>
    <name evidence="2" type="ORF">T265_07325</name>
</gene>
<evidence type="ECO:0000256" key="1">
    <source>
        <dbReference type="SAM" id="MobiDB-lite"/>
    </source>
</evidence>
<dbReference type="CTD" id="20321504"/>
<feature type="region of interest" description="Disordered" evidence="1">
    <location>
        <begin position="47"/>
        <end position="99"/>
    </location>
</feature>
<proteinExistence type="predicted"/>
<evidence type="ECO:0000313" key="3">
    <source>
        <dbReference type="Proteomes" id="UP000054324"/>
    </source>
</evidence>
<accession>A0A074ZD30</accession>
<dbReference type="Proteomes" id="UP000054324">
    <property type="component" value="Unassembled WGS sequence"/>
</dbReference>
<dbReference type="EMBL" id="KL596785">
    <property type="protein sequence ID" value="KER25161.1"/>
    <property type="molecule type" value="Genomic_DNA"/>
</dbReference>
<evidence type="ECO:0000313" key="2">
    <source>
        <dbReference type="EMBL" id="KER25161.1"/>
    </source>
</evidence>
<name>A0A074ZD30_OPIVI</name>
<reference evidence="2 3" key="1">
    <citation type="submission" date="2013-11" db="EMBL/GenBank/DDBJ databases">
        <title>Opisthorchis viverrini - life in the bile duct.</title>
        <authorList>
            <person name="Young N.D."/>
            <person name="Nagarajan N."/>
            <person name="Lin S.J."/>
            <person name="Korhonen P.K."/>
            <person name="Jex A.R."/>
            <person name="Hall R.S."/>
            <person name="Safavi-Hemami H."/>
            <person name="Kaewkong W."/>
            <person name="Bertrand D."/>
            <person name="Gao S."/>
            <person name="Seet Q."/>
            <person name="Wongkham S."/>
            <person name="Teh B.T."/>
            <person name="Wongkham C."/>
            <person name="Intapan P.M."/>
            <person name="Maleewong W."/>
            <person name="Yang X."/>
            <person name="Hu M."/>
            <person name="Wang Z."/>
            <person name="Hofmann A."/>
            <person name="Sternberg P.W."/>
            <person name="Tan P."/>
            <person name="Wang J."/>
            <person name="Gasser R.B."/>
        </authorList>
    </citation>
    <scope>NUCLEOTIDE SEQUENCE [LARGE SCALE GENOMIC DNA]</scope>
</reference>
<organism evidence="2 3">
    <name type="scientific">Opisthorchis viverrini</name>
    <name type="common">Southeast Asian liver fluke</name>
    <dbReference type="NCBI Taxonomy" id="6198"/>
    <lineage>
        <taxon>Eukaryota</taxon>
        <taxon>Metazoa</taxon>
        <taxon>Spiralia</taxon>
        <taxon>Lophotrochozoa</taxon>
        <taxon>Platyhelminthes</taxon>
        <taxon>Trematoda</taxon>
        <taxon>Digenea</taxon>
        <taxon>Opisthorchiida</taxon>
        <taxon>Opisthorchiata</taxon>
        <taxon>Opisthorchiidae</taxon>
        <taxon>Opisthorchis</taxon>
    </lineage>
</organism>
<keyword evidence="3" id="KW-1185">Reference proteome</keyword>
<dbReference type="KEGG" id="ovi:T265_07325"/>
<dbReference type="RefSeq" id="XP_009171081.1">
    <property type="nucleotide sequence ID" value="XM_009172817.1"/>
</dbReference>
<sequence length="200" mass="22614">MHGIDPLMARSNNHNRSAVVPSRRLAAMLNEGDTGGYCQVAQDWTGEVERQRSDSNHGPSGHCMDLTPATPLPNPSSPISRTNSQRKRPDSEYSVEADHRKREIQLDSVESFSKRKLLTRLLKTLRQTSTGFALFGAHQAWAVSQPSCFLRVAWQLDTGRVLQAQSPSFNQPNVLIEPELGRFRQMYSFAYHLGFHRRLN</sequence>